<proteinExistence type="predicted"/>
<evidence type="ECO:0000313" key="1">
    <source>
        <dbReference type="EMBL" id="HGK53830.1"/>
    </source>
</evidence>
<name>A0A7V3ZT04_UNCW3</name>
<dbReference type="AlphaFoldDB" id="A0A7V3ZT04"/>
<dbReference type="EMBL" id="DTDP01000097">
    <property type="protein sequence ID" value="HGK53830.1"/>
    <property type="molecule type" value="Genomic_DNA"/>
</dbReference>
<accession>A0A7V3ZT04</accession>
<sequence>MSKRLRKIAILFLVIFSIVLGILSEVRGEVEGSTNCREQGCSTGFYPCAVIEYPDGTKVRCFGPAPQPQ</sequence>
<organism evidence="1">
    <name type="scientific">candidate division WOR-3 bacterium</name>
    <dbReference type="NCBI Taxonomy" id="2052148"/>
    <lineage>
        <taxon>Bacteria</taxon>
        <taxon>Bacteria division WOR-3</taxon>
    </lineage>
</organism>
<reference evidence="1" key="1">
    <citation type="journal article" date="2020" name="mSystems">
        <title>Genome- and Community-Level Interaction Insights into Carbon Utilization and Element Cycling Functions of Hydrothermarchaeota in Hydrothermal Sediment.</title>
        <authorList>
            <person name="Zhou Z."/>
            <person name="Liu Y."/>
            <person name="Xu W."/>
            <person name="Pan J."/>
            <person name="Luo Z.H."/>
            <person name="Li M."/>
        </authorList>
    </citation>
    <scope>NUCLEOTIDE SEQUENCE [LARGE SCALE GENOMIC DNA]</scope>
    <source>
        <strain evidence="1">SpSt-695</strain>
    </source>
</reference>
<comment type="caution">
    <text evidence="1">The sequence shown here is derived from an EMBL/GenBank/DDBJ whole genome shotgun (WGS) entry which is preliminary data.</text>
</comment>
<protein>
    <submittedName>
        <fullName evidence="1">Uncharacterized protein</fullName>
    </submittedName>
</protein>
<gene>
    <name evidence="1" type="ORF">ENU72_02255</name>
</gene>